<organism evidence="1 2">
    <name type="scientific">candidate division TA06 bacterium B3_TA06</name>
    <dbReference type="NCBI Taxonomy" id="2012487"/>
    <lineage>
        <taxon>Bacteria</taxon>
        <taxon>Bacteria division TA06</taxon>
    </lineage>
</organism>
<comment type="caution">
    <text evidence="1">The sequence shown here is derived from an EMBL/GenBank/DDBJ whole genome shotgun (WGS) entry which is preliminary data.</text>
</comment>
<dbReference type="SUPFAM" id="SSF82171">
    <property type="entry name" value="DPP6 N-terminal domain-like"/>
    <property type="match status" value="1"/>
</dbReference>
<gene>
    <name evidence="1" type="ORF">CEE36_10320</name>
</gene>
<protein>
    <recommendedName>
        <fullName evidence="3">Dipeptidylpeptidase IV N-terminal domain-containing protein</fullName>
    </recommendedName>
</protein>
<dbReference type="InterPro" id="IPR011659">
    <property type="entry name" value="WD40"/>
</dbReference>
<evidence type="ECO:0000313" key="2">
    <source>
        <dbReference type="Proteomes" id="UP000317778"/>
    </source>
</evidence>
<sequence length="294" mass="33240">MKRMWSVLGAGLIVGLAVTPLLSCNVIQGDLELLVDEQTSIYSPCWGPDGEYIYYLLASIWGSETGSLWVIDLETLETERITGEEQEIPVFDLSPDGSEICFARASSWLYFIRTEDGSLYDSLLLDSVIYYISSNPPRFSRQDPDFIYYLSTINDSILLHQIKRSDESDKVLLSLPRPEHITRFNISCDGSRVLIGDTIYSLKGNTSVSLDRKLGFVDWHPTDPDFLVGTMADGWLCFYDLSEDKWSKAKVNPYKPSINAEVRFSPDGERIAVTSKPEGGEFTEYALWFFDPSN</sequence>
<dbReference type="Gene3D" id="2.120.10.30">
    <property type="entry name" value="TolB, C-terminal domain"/>
    <property type="match status" value="1"/>
</dbReference>
<dbReference type="AlphaFoldDB" id="A0A532UW41"/>
<accession>A0A532UW41</accession>
<dbReference type="Gene3D" id="2.130.10.10">
    <property type="entry name" value="YVTN repeat-like/Quinoprotein amine dehydrogenase"/>
    <property type="match status" value="1"/>
</dbReference>
<name>A0A532UW41_UNCT6</name>
<reference evidence="1 2" key="1">
    <citation type="submission" date="2017-06" db="EMBL/GenBank/DDBJ databases">
        <title>Novel microbial phyla capable of carbon fixation and sulfur reduction in deep-sea sediments.</title>
        <authorList>
            <person name="Huang J."/>
            <person name="Baker B."/>
            <person name="Wang Y."/>
        </authorList>
    </citation>
    <scope>NUCLEOTIDE SEQUENCE [LARGE SCALE GENOMIC DNA]</scope>
    <source>
        <strain evidence="1">B3_TA06</strain>
    </source>
</reference>
<dbReference type="Pfam" id="PF07676">
    <property type="entry name" value="PD40"/>
    <property type="match status" value="1"/>
</dbReference>
<dbReference type="Proteomes" id="UP000317778">
    <property type="component" value="Unassembled WGS sequence"/>
</dbReference>
<evidence type="ECO:0008006" key="3">
    <source>
        <dbReference type="Google" id="ProtNLM"/>
    </source>
</evidence>
<evidence type="ECO:0000313" key="1">
    <source>
        <dbReference type="EMBL" id="TKJ39155.1"/>
    </source>
</evidence>
<dbReference type="InterPro" id="IPR015943">
    <property type="entry name" value="WD40/YVTN_repeat-like_dom_sf"/>
</dbReference>
<dbReference type="EMBL" id="NJBO01000024">
    <property type="protein sequence ID" value="TKJ39155.1"/>
    <property type="molecule type" value="Genomic_DNA"/>
</dbReference>
<proteinExistence type="predicted"/>
<dbReference type="InterPro" id="IPR011042">
    <property type="entry name" value="6-blade_b-propeller_TolB-like"/>
</dbReference>